<protein>
    <submittedName>
        <fullName evidence="1">Uncharacterized protein</fullName>
    </submittedName>
</protein>
<comment type="caution">
    <text evidence="1">The sequence shown here is derived from an EMBL/GenBank/DDBJ whole genome shotgun (WGS) entry which is preliminary data.</text>
</comment>
<dbReference type="Proteomes" id="UP000622890">
    <property type="component" value="Unassembled WGS sequence"/>
</dbReference>
<sequence length="143" mass="15009">MLYRKLTKVAHCVACGCDDYHACEEGCWWIEVDRARGIGVCSSCELEHDIDVYCLGPGVWIAGTGTAEEVVAAYEKRSGRPVADTAGAVDSSPAALSHTALWTTKVDGPDGARPGSPHSIAETINALVAANAPMPCLLRHSAG</sequence>
<reference evidence="1" key="1">
    <citation type="submission" date="2021-01" db="EMBL/GenBank/DDBJ databases">
        <title>Genome sequence of strain Noviherbaspirillum sp. DKR-6.</title>
        <authorList>
            <person name="Chaudhary D.K."/>
        </authorList>
    </citation>
    <scope>NUCLEOTIDE SEQUENCE</scope>
    <source>
        <strain evidence="1">DKR-6</strain>
    </source>
</reference>
<organism evidence="1 2">
    <name type="scientific">Noviherbaspirillum pedocola</name>
    <dbReference type="NCBI Taxonomy" id="2801341"/>
    <lineage>
        <taxon>Bacteria</taxon>
        <taxon>Pseudomonadati</taxon>
        <taxon>Pseudomonadota</taxon>
        <taxon>Betaproteobacteria</taxon>
        <taxon>Burkholderiales</taxon>
        <taxon>Oxalobacteraceae</taxon>
        <taxon>Noviherbaspirillum</taxon>
    </lineage>
</organism>
<name>A0A934SVX2_9BURK</name>
<accession>A0A934SVX2</accession>
<evidence type="ECO:0000313" key="1">
    <source>
        <dbReference type="EMBL" id="MBK4736116.1"/>
    </source>
</evidence>
<keyword evidence="2" id="KW-1185">Reference proteome</keyword>
<dbReference type="EMBL" id="JAEPBG010000006">
    <property type="protein sequence ID" value="MBK4736116.1"/>
    <property type="molecule type" value="Genomic_DNA"/>
</dbReference>
<proteinExistence type="predicted"/>
<dbReference type="AlphaFoldDB" id="A0A934SVX2"/>
<dbReference type="RefSeq" id="WP_200593242.1">
    <property type="nucleotide sequence ID" value="NZ_JAEPBG010000006.1"/>
</dbReference>
<evidence type="ECO:0000313" key="2">
    <source>
        <dbReference type="Proteomes" id="UP000622890"/>
    </source>
</evidence>
<gene>
    <name evidence="1" type="ORF">JJB74_15950</name>
</gene>